<gene>
    <name evidence="1" type="ORF">N7463_000465</name>
</gene>
<dbReference type="Proteomes" id="UP001149954">
    <property type="component" value="Unassembled WGS sequence"/>
</dbReference>
<protein>
    <submittedName>
        <fullName evidence="1">Uncharacterized protein</fullName>
    </submittedName>
</protein>
<name>A0A9W9Y5Z3_9EURO</name>
<comment type="caution">
    <text evidence="1">The sequence shown here is derived from an EMBL/GenBank/DDBJ whole genome shotgun (WGS) entry which is preliminary data.</text>
</comment>
<proteinExistence type="predicted"/>
<reference evidence="1" key="1">
    <citation type="submission" date="2022-12" db="EMBL/GenBank/DDBJ databases">
        <authorList>
            <person name="Petersen C."/>
        </authorList>
    </citation>
    <scope>NUCLEOTIDE SEQUENCE</scope>
    <source>
        <strain evidence="1">IBT 29495</strain>
    </source>
</reference>
<accession>A0A9W9Y5Z3</accession>
<dbReference type="EMBL" id="JAPWDS010000001">
    <property type="protein sequence ID" value="KAJ5520012.1"/>
    <property type="molecule type" value="Genomic_DNA"/>
</dbReference>
<evidence type="ECO:0000313" key="1">
    <source>
        <dbReference type="EMBL" id="KAJ5520012.1"/>
    </source>
</evidence>
<organism evidence="1 2">
    <name type="scientific">Penicillium fimorum</name>
    <dbReference type="NCBI Taxonomy" id="1882269"/>
    <lineage>
        <taxon>Eukaryota</taxon>
        <taxon>Fungi</taxon>
        <taxon>Dikarya</taxon>
        <taxon>Ascomycota</taxon>
        <taxon>Pezizomycotina</taxon>
        <taxon>Eurotiomycetes</taxon>
        <taxon>Eurotiomycetidae</taxon>
        <taxon>Eurotiales</taxon>
        <taxon>Aspergillaceae</taxon>
        <taxon>Penicillium</taxon>
    </lineage>
</organism>
<dbReference type="AlphaFoldDB" id="A0A9W9Y5Z3"/>
<keyword evidence="2" id="KW-1185">Reference proteome</keyword>
<sequence length="61" mass="7018">MRIDNWDSVYRTSSIQNAPNSTSDMGMLGVLGYRGQAFDRPLKAHRLNMCQKWRHFICSGV</sequence>
<evidence type="ECO:0000313" key="2">
    <source>
        <dbReference type="Proteomes" id="UP001149954"/>
    </source>
</evidence>
<reference evidence="1" key="2">
    <citation type="journal article" date="2023" name="IMA Fungus">
        <title>Comparative genomic study of the Penicillium genus elucidates a diverse pangenome and 15 lateral gene transfer events.</title>
        <authorList>
            <person name="Petersen C."/>
            <person name="Sorensen T."/>
            <person name="Nielsen M.R."/>
            <person name="Sondergaard T.E."/>
            <person name="Sorensen J.L."/>
            <person name="Fitzpatrick D.A."/>
            <person name="Frisvad J.C."/>
            <person name="Nielsen K.L."/>
        </authorList>
    </citation>
    <scope>NUCLEOTIDE SEQUENCE</scope>
    <source>
        <strain evidence="1">IBT 29495</strain>
    </source>
</reference>